<dbReference type="EMBL" id="QTTQ01000009">
    <property type="protein sequence ID" value="REE83092.1"/>
    <property type="molecule type" value="Genomic_DNA"/>
</dbReference>
<dbReference type="OrthoDB" id="396512at2"/>
<dbReference type="PANTHER" id="PTHR22916:SF51">
    <property type="entry name" value="GLYCOSYLTRANSFERASE EPSH-RELATED"/>
    <property type="match status" value="1"/>
</dbReference>
<dbReference type="RefSeq" id="WP_115877777.1">
    <property type="nucleotide sequence ID" value="NZ_QTTQ01000009.1"/>
</dbReference>
<protein>
    <submittedName>
        <fullName evidence="5">Glycosyltransferase involved in cell wall biosynthesis</fullName>
    </submittedName>
</protein>
<evidence type="ECO:0000256" key="1">
    <source>
        <dbReference type="ARBA" id="ARBA00022676"/>
    </source>
</evidence>
<keyword evidence="3" id="KW-0472">Membrane</keyword>
<organism evidence="5 6">
    <name type="scientific">Lutibacter oceani</name>
    <dbReference type="NCBI Taxonomy" id="1853311"/>
    <lineage>
        <taxon>Bacteria</taxon>
        <taxon>Pseudomonadati</taxon>
        <taxon>Bacteroidota</taxon>
        <taxon>Flavobacteriia</taxon>
        <taxon>Flavobacteriales</taxon>
        <taxon>Flavobacteriaceae</taxon>
        <taxon>Lutibacter</taxon>
    </lineage>
</organism>
<dbReference type="Pfam" id="PF00535">
    <property type="entry name" value="Glycos_transf_2"/>
    <property type="match status" value="1"/>
</dbReference>
<dbReference type="PANTHER" id="PTHR22916">
    <property type="entry name" value="GLYCOSYLTRANSFERASE"/>
    <property type="match status" value="1"/>
</dbReference>
<keyword evidence="1" id="KW-0328">Glycosyltransferase</keyword>
<evidence type="ECO:0000259" key="4">
    <source>
        <dbReference type="Pfam" id="PF00535"/>
    </source>
</evidence>
<proteinExistence type="predicted"/>
<reference evidence="5 6" key="1">
    <citation type="submission" date="2018-08" db="EMBL/GenBank/DDBJ databases">
        <title>Genomic Encyclopedia of Type Strains, Phase III (KMG-III): the genomes of soil and plant-associated and newly described type strains.</title>
        <authorList>
            <person name="Whitman W."/>
        </authorList>
    </citation>
    <scope>NUCLEOTIDE SEQUENCE [LARGE SCALE GENOMIC DNA]</scope>
    <source>
        <strain evidence="5 6">325-5</strain>
    </source>
</reference>
<name>A0A3D9S377_9FLAO</name>
<accession>A0A3D9S377</accession>
<keyword evidence="2 5" id="KW-0808">Transferase</keyword>
<dbReference type="GO" id="GO:0016758">
    <property type="term" value="F:hexosyltransferase activity"/>
    <property type="evidence" value="ECO:0007669"/>
    <property type="project" value="UniProtKB-ARBA"/>
</dbReference>
<dbReference type="SUPFAM" id="SSF53448">
    <property type="entry name" value="Nucleotide-diphospho-sugar transferases"/>
    <property type="match status" value="1"/>
</dbReference>
<sequence length="344" mass="40319">MQSNNEIAIIIPVYNAEKYIEKCLDSISNQSYKKFEVIIIDDGSVDASKEIYNKFVNIDDRFKAFYQPNLGPSSARNLGIEKSNSAYITFVDADDFIEVDYLLNLIRAANKYKPDLVCAGYYDLSKFNKKPLPVNDFKPYVNTTIFINDFVLNLFKGTSGVLWAKLFKSAIIKDNNILLNPKVKMSEDLIFVLEYAFYTKRIRIINTNNYYYNRINEEGITSKQNIEFFYYLALTNKAIQSVFEKNKFRLIAIQDLKTERIWALLKLLSFNMANDNVGIFKKRKNINSILENEYVKKHLFLIKEERFFFGIHLFFLKKGLTVLDILYCNLLKKMIDIKRYLRGI</sequence>
<dbReference type="Gene3D" id="3.90.550.10">
    <property type="entry name" value="Spore Coat Polysaccharide Biosynthesis Protein SpsA, Chain A"/>
    <property type="match status" value="1"/>
</dbReference>
<dbReference type="InterPro" id="IPR029044">
    <property type="entry name" value="Nucleotide-diphossugar_trans"/>
</dbReference>
<evidence type="ECO:0000256" key="3">
    <source>
        <dbReference type="SAM" id="Phobius"/>
    </source>
</evidence>
<keyword evidence="6" id="KW-1185">Reference proteome</keyword>
<dbReference type="InterPro" id="IPR001173">
    <property type="entry name" value="Glyco_trans_2-like"/>
</dbReference>
<dbReference type="AlphaFoldDB" id="A0A3D9S377"/>
<keyword evidence="3" id="KW-0812">Transmembrane</keyword>
<dbReference type="CDD" id="cd00761">
    <property type="entry name" value="Glyco_tranf_GTA_type"/>
    <property type="match status" value="1"/>
</dbReference>
<feature type="transmembrane region" description="Helical" evidence="3">
    <location>
        <begin position="307"/>
        <end position="330"/>
    </location>
</feature>
<evidence type="ECO:0000313" key="6">
    <source>
        <dbReference type="Proteomes" id="UP000256429"/>
    </source>
</evidence>
<evidence type="ECO:0000256" key="2">
    <source>
        <dbReference type="ARBA" id="ARBA00022679"/>
    </source>
</evidence>
<gene>
    <name evidence="5" type="ORF">BX611_0372</name>
</gene>
<keyword evidence="3" id="KW-1133">Transmembrane helix</keyword>
<dbReference type="Proteomes" id="UP000256429">
    <property type="component" value="Unassembled WGS sequence"/>
</dbReference>
<evidence type="ECO:0000313" key="5">
    <source>
        <dbReference type="EMBL" id="REE83092.1"/>
    </source>
</evidence>
<feature type="domain" description="Glycosyltransferase 2-like" evidence="4">
    <location>
        <begin position="9"/>
        <end position="124"/>
    </location>
</feature>
<comment type="caution">
    <text evidence="5">The sequence shown here is derived from an EMBL/GenBank/DDBJ whole genome shotgun (WGS) entry which is preliminary data.</text>
</comment>